<keyword evidence="3" id="KW-1185">Reference proteome</keyword>
<gene>
    <name evidence="2" type="ORF">FA13DRAFT_1091822</name>
</gene>
<feature type="region of interest" description="Disordered" evidence="1">
    <location>
        <begin position="69"/>
        <end position="112"/>
    </location>
</feature>
<protein>
    <submittedName>
        <fullName evidence="2">Uncharacterized protein</fullName>
    </submittedName>
</protein>
<comment type="caution">
    <text evidence="2">The sequence shown here is derived from an EMBL/GenBank/DDBJ whole genome shotgun (WGS) entry which is preliminary data.</text>
</comment>
<reference evidence="2 3" key="1">
    <citation type="journal article" date="2019" name="Nat. Ecol. Evol.">
        <title>Megaphylogeny resolves global patterns of mushroom evolution.</title>
        <authorList>
            <person name="Varga T."/>
            <person name="Krizsan K."/>
            <person name="Foldi C."/>
            <person name="Dima B."/>
            <person name="Sanchez-Garcia M."/>
            <person name="Sanchez-Ramirez S."/>
            <person name="Szollosi G.J."/>
            <person name="Szarkandi J.G."/>
            <person name="Papp V."/>
            <person name="Albert L."/>
            <person name="Andreopoulos W."/>
            <person name="Angelini C."/>
            <person name="Antonin V."/>
            <person name="Barry K.W."/>
            <person name="Bougher N.L."/>
            <person name="Buchanan P."/>
            <person name="Buyck B."/>
            <person name="Bense V."/>
            <person name="Catcheside P."/>
            <person name="Chovatia M."/>
            <person name="Cooper J."/>
            <person name="Damon W."/>
            <person name="Desjardin D."/>
            <person name="Finy P."/>
            <person name="Geml J."/>
            <person name="Haridas S."/>
            <person name="Hughes K."/>
            <person name="Justo A."/>
            <person name="Karasinski D."/>
            <person name="Kautmanova I."/>
            <person name="Kiss B."/>
            <person name="Kocsube S."/>
            <person name="Kotiranta H."/>
            <person name="LaButti K.M."/>
            <person name="Lechner B.E."/>
            <person name="Liimatainen K."/>
            <person name="Lipzen A."/>
            <person name="Lukacs Z."/>
            <person name="Mihaltcheva S."/>
            <person name="Morgado L.N."/>
            <person name="Niskanen T."/>
            <person name="Noordeloos M.E."/>
            <person name="Ohm R.A."/>
            <person name="Ortiz-Santana B."/>
            <person name="Ovrebo C."/>
            <person name="Racz N."/>
            <person name="Riley R."/>
            <person name="Savchenko A."/>
            <person name="Shiryaev A."/>
            <person name="Soop K."/>
            <person name="Spirin V."/>
            <person name="Szebenyi C."/>
            <person name="Tomsovsky M."/>
            <person name="Tulloss R.E."/>
            <person name="Uehling J."/>
            <person name="Grigoriev I.V."/>
            <person name="Vagvolgyi C."/>
            <person name="Papp T."/>
            <person name="Martin F.M."/>
            <person name="Miettinen O."/>
            <person name="Hibbett D.S."/>
            <person name="Nagy L.G."/>
        </authorList>
    </citation>
    <scope>NUCLEOTIDE SEQUENCE [LARGE SCALE GENOMIC DNA]</scope>
    <source>
        <strain evidence="2 3">FP101781</strain>
    </source>
</reference>
<evidence type="ECO:0000313" key="3">
    <source>
        <dbReference type="Proteomes" id="UP000298030"/>
    </source>
</evidence>
<feature type="region of interest" description="Disordered" evidence="1">
    <location>
        <begin position="1"/>
        <end position="51"/>
    </location>
</feature>
<dbReference type="EMBL" id="QPFP01000005">
    <property type="protein sequence ID" value="TEB36980.1"/>
    <property type="molecule type" value="Genomic_DNA"/>
</dbReference>
<dbReference type="Proteomes" id="UP000298030">
    <property type="component" value="Unassembled WGS sequence"/>
</dbReference>
<feature type="compositionally biased region" description="Basic and acidic residues" evidence="1">
    <location>
        <begin position="83"/>
        <end position="95"/>
    </location>
</feature>
<dbReference type="AlphaFoldDB" id="A0A4Y7TS21"/>
<name>A0A4Y7TS21_COPMI</name>
<evidence type="ECO:0000256" key="1">
    <source>
        <dbReference type="SAM" id="MobiDB-lite"/>
    </source>
</evidence>
<proteinExistence type="predicted"/>
<sequence length="152" mass="16593">MPHPLLNPDVDDPEARITNTRKNPRPRTPHCPLFLEREASKPARPPHRVPPDVKGTCLVFMQLSKPCPCFSGPQILGSNKRYSGSERERGRKDGSGDGGRGSAKPKVVSPRNRGTPNAFLSLRCVSRIPWVGFRAALPIADDSLSLAYSSLG</sequence>
<accession>A0A4Y7TS21</accession>
<evidence type="ECO:0000313" key="2">
    <source>
        <dbReference type="EMBL" id="TEB36980.1"/>
    </source>
</evidence>
<organism evidence="2 3">
    <name type="scientific">Coprinellus micaceus</name>
    <name type="common">Glistening ink-cap mushroom</name>
    <name type="synonym">Coprinus micaceus</name>
    <dbReference type="NCBI Taxonomy" id="71717"/>
    <lineage>
        <taxon>Eukaryota</taxon>
        <taxon>Fungi</taxon>
        <taxon>Dikarya</taxon>
        <taxon>Basidiomycota</taxon>
        <taxon>Agaricomycotina</taxon>
        <taxon>Agaricomycetes</taxon>
        <taxon>Agaricomycetidae</taxon>
        <taxon>Agaricales</taxon>
        <taxon>Agaricineae</taxon>
        <taxon>Psathyrellaceae</taxon>
        <taxon>Coprinellus</taxon>
    </lineage>
</organism>